<dbReference type="Proteomes" id="UP000546464">
    <property type="component" value="Unassembled WGS sequence"/>
</dbReference>
<protein>
    <submittedName>
        <fullName evidence="2">DUF4019 domain-containing protein</fullName>
    </submittedName>
</protein>
<dbReference type="InterPro" id="IPR025091">
    <property type="entry name" value="DUF4019"/>
</dbReference>
<dbReference type="EMBL" id="JACHVB010000043">
    <property type="protein sequence ID" value="MBC2595547.1"/>
    <property type="molecule type" value="Genomic_DNA"/>
</dbReference>
<sequence>MKSVLPPAAVRLCAALVLLLSLAAPAWALPDREIAGREAVDTWLALVDGGKYAESWEATAPVFRTAIPKEQWVELLAKVRTPLGKVESRKLKALFYTDALPDAPPGEYVVVQFETKFAGREDTALETVTPMLNAEGTAWQVCGYYIK</sequence>
<evidence type="ECO:0000256" key="1">
    <source>
        <dbReference type="SAM" id="SignalP"/>
    </source>
</evidence>
<gene>
    <name evidence="2" type="ORF">H5P28_14870</name>
</gene>
<evidence type="ECO:0000313" key="3">
    <source>
        <dbReference type="Proteomes" id="UP000546464"/>
    </source>
</evidence>
<reference evidence="2 3" key="1">
    <citation type="submission" date="2020-07" db="EMBL/GenBank/DDBJ databases">
        <authorList>
            <person name="Feng X."/>
        </authorList>
    </citation>
    <scope>NUCLEOTIDE SEQUENCE [LARGE SCALE GENOMIC DNA]</scope>
    <source>
        <strain evidence="2 3">JCM31066</strain>
    </source>
</reference>
<keyword evidence="1" id="KW-0732">Signal</keyword>
<feature type="signal peptide" evidence="1">
    <location>
        <begin position="1"/>
        <end position="28"/>
    </location>
</feature>
<proteinExistence type="predicted"/>
<evidence type="ECO:0000313" key="2">
    <source>
        <dbReference type="EMBL" id="MBC2595547.1"/>
    </source>
</evidence>
<dbReference type="AlphaFoldDB" id="A0A842HJ70"/>
<dbReference type="Pfam" id="PF13211">
    <property type="entry name" value="DUF4019"/>
    <property type="match status" value="1"/>
</dbReference>
<keyword evidence="3" id="KW-1185">Reference proteome</keyword>
<accession>A0A842HJ70</accession>
<feature type="chain" id="PRO_5032510344" evidence="1">
    <location>
        <begin position="29"/>
        <end position="147"/>
    </location>
</feature>
<comment type="caution">
    <text evidence="2">The sequence shown here is derived from an EMBL/GenBank/DDBJ whole genome shotgun (WGS) entry which is preliminary data.</text>
</comment>
<name>A0A842HJ70_9BACT</name>
<dbReference type="RefSeq" id="WP_185676498.1">
    <property type="nucleotide sequence ID" value="NZ_JACHVB010000043.1"/>
</dbReference>
<organism evidence="2 3">
    <name type="scientific">Ruficoccus amylovorans</name>
    <dbReference type="NCBI Taxonomy" id="1804625"/>
    <lineage>
        <taxon>Bacteria</taxon>
        <taxon>Pseudomonadati</taxon>
        <taxon>Verrucomicrobiota</taxon>
        <taxon>Opitutia</taxon>
        <taxon>Puniceicoccales</taxon>
        <taxon>Cerasicoccaceae</taxon>
        <taxon>Ruficoccus</taxon>
    </lineage>
</organism>